<dbReference type="AlphaFoldDB" id="A0A4S9A2G0"/>
<sequence length="503" mass="55733">MGPIDSSAQASGSERHGKGSGVREALEPHISDFIKGKHHVERVRDAGSGETVAPSHNQMPSAVLKPLMPKVQDIMATHAELDVSRHTKYFLRTLKTYLPTAYQSNDSNRMSLAFFTLSGLDLLGTLETNTTEEQRKDYIDWIYSNQHEKGGFRAFPGTDFGDQKTKDNECWDPANLPATFFALCSLLILNDDLSRVNRKEALQWLTQLQRPDGSFGETLVNGTINGGTDSRFGYCATGVRYVLRGTVEGEIEGTPADIEVDNFVTCIRSAETYDGGISDAPYHEAHAGFTYCAVGALSNIKRLPSPPYTPLPTSSSPHDSLTNPSLLIKWLVSRQTATISEEDDLDTYGDETDTAETCHDAHSFVYQDKFVSKRGEINYQGRPTVNFALDWTGFNGRCNKIADTCYAFWVHGSLSILNQSHLPQTASVRRWLLERTVHLTLGGFGKIAGDLPDLYHSYLGLAALSLLGEKKLKKLDPSLCMSVEAKGRLQNIWKRWGLTEQVV</sequence>
<evidence type="ECO:0000313" key="10">
    <source>
        <dbReference type="EMBL" id="THW73142.1"/>
    </source>
</evidence>
<comment type="cofactor">
    <cofactor evidence="1">
        <name>Zn(2+)</name>
        <dbReference type="ChEBI" id="CHEBI:29105"/>
    </cofactor>
</comment>
<dbReference type="InterPro" id="IPR008930">
    <property type="entry name" value="Terpenoid_cyclase/PrenylTrfase"/>
</dbReference>
<organism evidence="10 11">
    <name type="scientific">Aureobasidium pullulans</name>
    <name type="common">Black yeast</name>
    <name type="synonym">Pullularia pullulans</name>
    <dbReference type="NCBI Taxonomy" id="5580"/>
    <lineage>
        <taxon>Eukaryota</taxon>
        <taxon>Fungi</taxon>
        <taxon>Dikarya</taxon>
        <taxon>Ascomycota</taxon>
        <taxon>Pezizomycotina</taxon>
        <taxon>Dothideomycetes</taxon>
        <taxon>Dothideomycetidae</taxon>
        <taxon>Dothideales</taxon>
        <taxon>Saccotheciaceae</taxon>
        <taxon>Aureobasidium</taxon>
    </lineage>
</organism>
<proteinExistence type="inferred from homology"/>
<evidence type="ECO:0000256" key="5">
    <source>
        <dbReference type="ARBA" id="ARBA00022723"/>
    </source>
</evidence>
<dbReference type="Pfam" id="PF00432">
    <property type="entry name" value="Prenyltrans"/>
    <property type="match status" value="1"/>
</dbReference>
<dbReference type="InterPro" id="IPR045089">
    <property type="entry name" value="PGGT1B-like"/>
</dbReference>
<dbReference type="PANTHER" id="PTHR11774:SF4">
    <property type="entry name" value="GERANYLGERANYL TRANSFERASE TYPE-1 SUBUNIT BETA"/>
    <property type="match status" value="1"/>
</dbReference>
<dbReference type="SUPFAM" id="SSF48239">
    <property type="entry name" value="Terpenoid cyclases/Protein prenyltransferases"/>
    <property type="match status" value="1"/>
</dbReference>
<dbReference type="Proteomes" id="UP000308802">
    <property type="component" value="Unassembled WGS sequence"/>
</dbReference>
<keyword evidence="7" id="KW-0862">Zinc</keyword>
<protein>
    <submittedName>
        <fullName evidence="10">Terpenoid cyclases/Protein prenyltransferase</fullName>
    </submittedName>
</protein>
<evidence type="ECO:0000256" key="2">
    <source>
        <dbReference type="ARBA" id="ARBA00010497"/>
    </source>
</evidence>
<evidence type="ECO:0000256" key="1">
    <source>
        <dbReference type="ARBA" id="ARBA00001947"/>
    </source>
</evidence>
<dbReference type="GO" id="GO:0005953">
    <property type="term" value="C:CAAX-protein geranylgeranyltransferase complex"/>
    <property type="evidence" value="ECO:0007669"/>
    <property type="project" value="TreeGrafter"/>
</dbReference>
<comment type="caution">
    <text evidence="10">The sequence shown here is derived from an EMBL/GenBank/DDBJ whole genome shotgun (WGS) entry which is preliminary data.</text>
</comment>
<dbReference type="Gene3D" id="1.50.10.20">
    <property type="match status" value="1"/>
</dbReference>
<keyword evidence="6" id="KW-0677">Repeat</keyword>
<dbReference type="EMBL" id="QZAO01000188">
    <property type="protein sequence ID" value="THW73142.1"/>
    <property type="molecule type" value="Genomic_DNA"/>
</dbReference>
<accession>A0A4S9A2G0</accession>
<comment type="similarity">
    <text evidence="2">Belongs to the protein prenyltransferase subunit beta family.</text>
</comment>
<keyword evidence="3" id="KW-0637">Prenyltransferase</keyword>
<gene>
    <name evidence="10" type="ORF">D6D19_05914</name>
</gene>
<feature type="compositionally biased region" description="Polar residues" evidence="8">
    <location>
        <begin position="1"/>
        <end position="12"/>
    </location>
</feature>
<reference evidence="10 11" key="1">
    <citation type="submission" date="2018-10" db="EMBL/GenBank/DDBJ databases">
        <title>Fifty Aureobasidium pullulans genomes reveal a recombining polyextremotolerant generalist.</title>
        <authorList>
            <person name="Gostincar C."/>
            <person name="Turk M."/>
            <person name="Zajc J."/>
            <person name="Gunde-Cimerman N."/>
        </authorList>
    </citation>
    <scope>NUCLEOTIDE SEQUENCE [LARGE SCALE GENOMIC DNA]</scope>
    <source>
        <strain evidence="10 11">EXF-10659</strain>
    </source>
</reference>
<feature type="region of interest" description="Disordered" evidence="8">
    <location>
        <begin position="1"/>
        <end position="22"/>
    </location>
</feature>
<keyword evidence="4 10" id="KW-0808">Transferase</keyword>
<evidence type="ECO:0000313" key="11">
    <source>
        <dbReference type="Proteomes" id="UP000308802"/>
    </source>
</evidence>
<dbReference type="InterPro" id="IPR001330">
    <property type="entry name" value="Prenyltrans"/>
</dbReference>
<feature type="domain" description="Prenyltransferase alpha-alpha toroid" evidence="9">
    <location>
        <begin position="81"/>
        <end position="481"/>
    </location>
</feature>
<dbReference type="PANTHER" id="PTHR11774">
    <property type="entry name" value="GERANYLGERANYL TRANSFERASE TYPE BETA SUBUNIT"/>
    <property type="match status" value="1"/>
</dbReference>
<evidence type="ECO:0000256" key="7">
    <source>
        <dbReference type="ARBA" id="ARBA00022833"/>
    </source>
</evidence>
<name>A0A4S9A2G0_AURPU</name>
<evidence type="ECO:0000256" key="3">
    <source>
        <dbReference type="ARBA" id="ARBA00022602"/>
    </source>
</evidence>
<evidence type="ECO:0000256" key="6">
    <source>
        <dbReference type="ARBA" id="ARBA00022737"/>
    </source>
</evidence>
<evidence type="ECO:0000259" key="9">
    <source>
        <dbReference type="Pfam" id="PF00432"/>
    </source>
</evidence>
<dbReference type="GO" id="GO:0046872">
    <property type="term" value="F:metal ion binding"/>
    <property type="evidence" value="ECO:0007669"/>
    <property type="project" value="UniProtKB-KW"/>
</dbReference>
<evidence type="ECO:0000256" key="8">
    <source>
        <dbReference type="SAM" id="MobiDB-lite"/>
    </source>
</evidence>
<keyword evidence="5" id="KW-0479">Metal-binding</keyword>
<evidence type="ECO:0000256" key="4">
    <source>
        <dbReference type="ARBA" id="ARBA00022679"/>
    </source>
</evidence>
<dbReference type="GO" id="GO:0004662">
    <property type="term" value="F:CAAX-protein geranylgeranyltransferase activity"/>
    <property type="evidence" value="ECO:0007669"/>
    <property type="project" value="TreeGrafter"/>
</dbReference>